<dbReference type="SUPFAM" id="SSF51735">
    <property type="entry name" value="NAD(P)-binding Rossmann-fold domains"/>
    <property type="match status" value="1"/>
</dbReference>
<keyword evidence="3" id="KW-1185">Reference proteome</keyword>
<dbReference type="GO" id="GO:0016874">
    <property type="term" value="F:ligase activity"/>
    <property type="evidence" value="ECO:0007669"/>
    <property type="project" value="UniProtKB-KW"/>
</dbReference>
<proteinExistence type="predicted"/>
<dbReference type="InterPro" id="IPR013815">
    <property type="entry name" value="ATP_grasp_subdomain_1"/>
</dbReference>
<dbReference type="SUPFAM" id="SSF56059">
    <property type="entry name" value="Glutathione synthetase ATP-binding domain-like"/>
    <property type="match status" value="1"/>
</dbReference>
<dbReference type="Pfam" id="PF13607">
    <property type="entry name" value="Succ_CoA_lig"/>
    <property type="match status" value="1"/>
</dbReference>
<dbReference type="EMBL" id="CP017754">
    <property type="protein sequence ID" value="AOZ05281.1"/>
    <property type="molecule type" value="Genomic_DNA"/>
</dbReference>
<dbReference type="Gene3D" id="3.40.50.720">
    <property type="entry name" value="NAD(P)-binding Rossmann-like Domain"/>
    <property type="match status" value="1"/>
</dbReference>
<accession>A0ABN4TL65</accession>
<sequence length="717" mass="72993">MPDTTTPASAAVSASLDSFFSPRSIAIVGASASAGKIGAIPLRYQLECGYQGKVYPINPARAEVQGVRAWPSLRGVEAPIDLAVFAVPSAQVDGALDDAIAAGVRNIVLFSAGYAEVGADGAAMQRRLADKARAAGIRLLGPNCLGFMNVAQDVYATFSPVVGAGKARAGSIAIVSQSGAFGAYAYALARERGLGLSWWATTGNEADIQVADCIAWLAADPATRVILAYLEGCRDGERLKAALALARAHGKPVVAVKVGRTGLGAAAAASHTASLAGDDAVYDALFRQYGVWRAHGIEEFFSIGYALSVGRLPPNDKLGLLTVSGGVGALMADDAADAGLDVAPMPEAAQRWLTERVPFAAPRNPVDVTGQVTSDPGLLEATAQRMLGDGGYGSLLVFLAAGGLSPSMAPVQTRMAAALRAAWPDRLIVFSTLSHAPLRAELDALGCPSFDEPGRAVRVVAALNHFRRHLGSGAAAPAPTPVLPALALARGTQNEADSMALLGAHGLPCVPCRAARDADAAVAAAEALGYPVALKVLSRDILHKSDIGGVALGLADAGAVRAACARLQDNLARHAPQAVREGFLVARMAARGGIECILGAHRDPVLGPVVMFGLGGVNVEVFQDVSFRLAPVDRAGALEMIGALRAAPLLCGHRGQPPADLDALADAIAALSRLAAAAGDSLESIDINPLLAYPAGAGALALDAVVTGTAATAGPAA</sequence>
<dbReference type="SMART" id="SM00881">
    <property type="entry name" value="CoA_binding"/>
    <property type="match status" value="1"/>
</dbReference>
<name>A0ABN4TL65_9BURK</name>
<evidence type="ECO:0000313" key="3">
    <source>
        <dbReference type="Proteomes" id="UP000177515"/>
    </source>
</evidence>
<feature type="domain" description="CoA-binding" evidence="1">
    <location>
        <begin position="19"/>
        <end position="114"/>
    </location>
</feature>
<dbReference type="InterPro" id="IPR016102">
    <property type="entry name" value="Succinyl-CoA_synth-like"/>
</dbReference>
<dbReference type="InterPro" id="IPR032875">
    <property type="entry name" value="Succ_CoA_lig_flav_dom"/>
</dbReference>
<evidence type="ECO:0000259" key="1">
    <source>
        <dbReference type="SMART" id="SM00881"/>
    </source>
</evidence>
<dbReference type="Gene3D" id="3.30.470.20">
    <property type="entry name" value="ATP-grasp fold, B domain"/>
    <property type="match status" value="1"/>
</dbReference>
<dbReference type="Gene3D" id="3.30.1490.20">
    <property type="entry name" value="ATP-grasp fold, A domain"/>
    <property type="match status" value="1"/>
</dbReference>
<dbReference type="InterPro" id="IPR036291">
    <property type="entry name" value="NAD(P)-bd_dom_sf"/>
</dbReference>
<dbReference type="Gene3D" id="3.40.50.261">
    <property type="entry name" value="Succinyl-CoA synthetase domains"/>
    <property type="match status" value="2"/>
</dbReference>
<dbReference type="PANTHER" id="PTHR42793">
    <property type="entry name" value="COA BINDING DOMAIN CONTAINING PROTEIN"/>
    <property type="match status" value="1"/>
</dbReference>
<dbReference type="Pfam" id="PF13549">
    <property type="entry name" value="ATP-grasp_5"/>
    <property type="match status" value="1"/>
</dbReference>
<organism evidence="2 3">
    <name type="scientific">Cupriavidus malaysiensis</name>
    <dbReference type="NCBI Taxonomy" id="367825"/>
    <lineage>
        <taxon>Bacteria</taxon>
        <taxon>Pseudomonadati</taxon>
        <taxon>Pseudomonadota</taxon>
        <taxon>Betaproteobacteria</taxon>
        <taxon>Burkholderiales</taxon>
        <taxon>Burkholderiaceae</taxon>
        <taxon>Cupriavidus</taxon>
    </lineage>
</organism>
<gene>
    <name evidence="2" type="ORF">BKK80_05215</name>
</gene>
<dbReference type="SUPFAM" id="SSF52210">
    <property type="entry name" value="Succinyl-CoA synthetase domains"/>
    <property type="match status" value="2"/>
</dbReference>
<dbReference type="Pfam" id="PF13380">
    <property type="entry name" value="CoA_binding_2"/>
    <property type="match status" value="1"/>
</dbReference>
<keyword evidence="2" id="KW-0436">Ligase</keyword>
<dbReference type="InterPro" id="IPR003781">
    <property type="entry name" value="CoA-bd"/>
</dbReference>
<reference evidence="2 3" key="1">
    <citation type="submission" date="2016-10" db="EMBL/GenBank/DDBJ databases">
        <title>Complete genome sequences of three Cupriavidus strains isolated from various Malaysian environments.</title>
        <authorList>
            <person name="Abdullah A.A.-A."/>
            <person name="Shafie N.A.H."/>
            <person name="Lau N.S."/>
        </authorList>
    </citation>
    <scope>NUCLEOTIDE SEQUENCE [LARGE SCALE GENOMIC DNA]</scope>
    <source>
        <strain evidence="2 3">USMAA1020</strain>
    </source>
</reference>
<dbReference type="Proteomes" id="UP000177515">
    <property type="component" value="Chromosome 1"/>
</dbReference>
<evidence type="ECO:0000313" key="2">
    <source>
        <dbReference type="EMBL" id="AOZ05281.1"/>
    </source>
</evidence>
<dbReference type="Pfam" id="PF19045">
    <property type="entry name" value="Ligase_CoA_2"/>
    <property type="match status" value="1"/>
</dbReference>
<protein>
    <submittedName>
        <fullName evidence="2">6-carboxyhexanoate--CoA ligase</fullName>
    </submittedName>
</protein>
<dbReference type="PANTHER" id="PTHR42793:SF4">
    <property type="entry name" value="BLL6376 PROTEIN"/>
    <property type="match status" value="1"/>
</dbReference>
<dbReference type="InterPro" id="IPR043938">
    <property type="entry name" value="Ligase_CoA_dom"/>
</dbReference>
<dbReference type="RefSeq" id="WP_071068671.1">
    <property type="nucleotide sequence ID" value="NZ_CP017754.1"/>
</dbReference>